<name>A0AAV6V2K5_9ARAC</name>
<comment type="caution">
    <text evidence="4">The sequence shown here is derived from an EMBL/GenBank/DDBJ whole genome shotgun (WGS) entry which is preliminary data.</text>
</comment>
<dbReference type="GO" id="GO:0005634">
    <property type="term" value="C:nucleus"/>
    <property type="evidence" value="ECO:0007669"/>
    <property type="project" value="TreeGrafter"/>
</dbReference>
<dbReference type="Pfam" id="PF07985">
    <property type="entry name" value="SRR1"/>
    <property type="match status" value="1"/>
</dbReference>
<evidence type="ECO:0000256" key="2">
    <source>
        <dbReference type="SAM" id="MobiDB-lite"/>
    </source>
</evidence>
<keyword evidence="5" id="KW-1185">Reference proteome</keyword>
<dbReference type="InterPro" id="IPR040044">
    <property type="entry name" value="SRR1L"/>
</dbReference>
<organism evidence="4 5">
    <name type="scientific">Oedothorax gibbosus</name>
    <dbReference type="NCBI Taxonomy" id="931172"/>
    <lineage>
        <taxon>Eukaryota</taxon>
        <taxon>Metazoa</taxon>
        <taxon>Ecdysozoa</taxon>
        <taxon>Arthropoda</taxon>
        <taxon>Chelicerata</taxon>
        <taxon>Arachnida</taxon>
        <taxon>Araneae</taxon>
        <taxon>Araneomorphae</taxon>
        <taxon>Entelegynae</taxon>
        <taxon>Araneoidea</taxon>
        <taxon>Linyphiidae</taxon>
        <taxon>Erigoninae</taxon>
        <taxon>Oedothorax</taxon>
    </lineage>
</organism>
<comment type="similarity">
    <text evidence="1">Belongs to the SRR1 family.</text>
</comment>
<dbReference type="PANTHER" id="PTHR28626">
    <property type="entry name" value="SRR1-LIKE PROTEIN"/>
    <property type="match status" value="1"/>
</dbReference>
<sequence>MKCGQNKDPDGFTLVTNKQKRRKNKSKKCNITTPSLPQSEVEVFKRSKIETIQKDLYYSTFFSTFIENLNQALNNILQPLKHHPTEIMNVTDNFNNLDISSSNEVDIVCYGLGHFITCMIARYQLAFLLSLKEVLHADTVTVFDPVFLVEEKCFLKELGFDVLEVNEEAKRPIFRKTIFFMPHCDLPLYDNLLSANWNENGLPNLIIIGNSFQNYFLKTPERELKRKAKYVFYSWEIVTENTICNNFQFTDVFNDLSVHYFQSKDLATFQKFDICDIDDENIK</sequence>
<protein>
    <recommendedName>
        <fullName evidence="3">SRR1-like domain-containing protein</fullName>
    </recommendedName>
</protein>
<evidence type="ECO:0000313" key="4">
    <source>
        <dbReference type="EMBL" id="KAG8190597.1"/>
    </source>
</evidence>
<accession>A0AAV6V2K5</accession>
<feature type="compositionally biased region" description="Basic residues" evidence="2">
    <location>
        <begin position="18"/>
        <end position="28"/>
    </location>
</feature>
<evidence type="ECO:0000256" key="1">
    <source>
        <dbReference type="ARBA" id="ARBA00009856"/>
    </source>
</evidence>
<evidence type="ECO:0000313" key="5">
    <source>
        <dbReference type="Proteomes" id="UP000827092"/>
    </source>
</evidence>
<proteinExistence type="inferred from homology"/>
<dbReference type="EMBL" id="JAFNEN010000179">
    <property type="protein sequence ID" value="KAG8190597.1"/>
    <property type="molecule type" value="Genomic_DNA"/>
</dbReference>
<feature type="domain" description="SRR1-like" evidence="3">
    <location>
        <begin position="101"/>
        <end position="260"/>
    </location>
</feature>
<dbReference type="InterPro" id="IPR012942">
    <property type="entry name" value="SRR1-like"/>
</dbReference>
<reference evidence="4 5" key="1">
    <citation type="journal article" date="2022" name="Nat. Ecol. Evol.">
        <title>A masculinizing supergene underlies an exaggerated male reproductive morph in a spider.</title>
        <authorList>
            <person name="Hendrickx F."/>
            <person name="De Corte Z."/>
            <person name="Sonet G."/>
            <person name="Van Belleghem S.M."/>
            <person name="Kostlbacher S."/>
            <person name="Vangestel C."/>
        </authorList>
    </citation>
    <scope>NUCLEOTIDE SEQUENCE [LARGE SCALE GENOMIC DNA]</scope>
    <source>
        <strain evidence="4">W744_W776</strain>
    </source>
</reference>
<gene>
    <name evidence="4" type="ORF">JTE90_017862</name>
</gene>
<dbReference type="AlphaFoldDB" id="A0AAV6V2K5"/>
<feature type="compositionally biased region" description="Basic and acidic residues" evidence="2">
    <location>
        <begin position="1"/>
        <end position="10"/>
    </location>
</feature>
<evidence type="ECO:0000259" key="3">
    <source>
        <dbReference type="Pfam" id="PF07985"/>
    </source>
</evidence>
<feature type="region of interest" description="Disordered" evidence="2">
    <location>
        <begin position="1"/>
        <end position="31"/>
    </location>
</feature>
<dbReference type="PANTHER" id="PTHR28626:SF3">
    <property type="entry name" value="SRR1-LIKE PROTEIN"/>
    <property type="match status" value="1"/>
</dbReference>
<dbReference type="GO" id="GO:0005737">
    <property type="term" value="C:cytoplasm"/>
    <property type="evidence" value="ECO:0007669"/>
    <property type="project" value="TreeGrafter"/>
</dbReference>
<dbReference type="Proteomes" id="UP000827092">
    <property type="component" value="Unassembled WGS sequence"/>
</dbReference>